<dbReference type="AlphaFoldDB" id="J9F119"/>
<protein>
    <submittedName>
        <fullName evidence="2">Uncharacterized protein</fullName>
    </submittedName>
</protein>
<organism evidence="2 3">
    <name type="scientific">Wuchereria bancrofti</name>
    <dbReference type="NCBI Taxonomy" id="6293"/>
    <lineage>
        <taxon>Eukaryota</taxon>
        <taxon>Metazoa</taxon>
        <taxon>Ecdysozoa</taxon>
        <taxon>Nematoda</taxon>
        <taxon>Chromadorea</taxon>
        <taxon>Rhabditida</taxon>
        <taxon>Spirurina</taxon>
        <taxon>Spiruromorpha</taxon>
        <taxon>Filarioidea</taxon>
        <taxon>Onchocercidae</taxon>
        <taxon>Wuchereria</taxon>
    </lineage>
</organism>
<evidence type="ECO:0000256" key="1">
    <source>
        <dbReference type="SAM" id="MobiDB-lite"/>
    </source>
</evidence>
<accession>J9F119</accession>
<reference evidence="3" key="1">
    <citation type="submission" date="2012-08" db="EMBL/GenBank/DDBJ databases">
        <title>The Genome Sequence of Wuchereria bancrofti.</title>
        <authorList>
            <person name="Nutman T.B."/>
            <person name="Fink D.L."/>
            <person name="Russ C."/>
            <person name="Young S."/>
            <person name="Zeng Q."/>
            <person name="Koehrsen M."/>
            <person name="Alvarado L."/>
            <person name="Berlin A."/>
            <person name="Chapman S.B."/>
            <person name="Chen Z."/>
            <person name="Freedman E."/>
            <person name="Gellesch M."/>
            <person name="Goldberg J."/>
            <person name="Griggs A."/>
            <person name="Gujja S."/>
            <person name="Heilman E.R."/>
            <person name="Heiman D."/>
            <person name="Hepburn T."/>
            <person name="Howarth C."/>
            <person name="Jen D."/>
            <person name="Larson L."/>
            <person name="Lewis B."/>
            <person name="Mehta T."/>
            <person name="Park D."/>
            <person name="Pearson M."/>
            <person name="Roberts A."/>
            <person name="Saif S."/>
            <person name="Shea T."/>
            <person name="Shenoy N."/>
            <person name="Sisk P."/>
            <person name="Stolte C."/>
            <person name="Sykes S."/>
            <person name="Walk T."/>
            <person name="White J."/>
            <person name="Yandava C."/>
            <person name="Haas B."/>
            <person name="Henn M.R."/>
            <person name="Nusbaum C."/>
            <person name="Birren B."/>
        </authorList>
    </citation>
    <scope>NUCLEOTIDE SEQUENCE [LARGE SCALE GENOMIC DNA]</scope>
    <source>
        <strain evidence="3">NA</strain>
    </source>
</reference>
<dbReference type="Proteomes" id="UP000004810">
    <property type="component" value="Unassembled WGS sequence"/>
</dbReference>
<name>J9F119_WUCBA</name>
<proteinExistence type="predicted"/>
<dbReference type="EMBL" id="ADBV01003975">
    <property type="protein sequence ID" value="EJW81039.1"/>
    <property type="molecule type" value="Genomic_DNA"/>
</dbReference>
<feature type="non-terminal residue" evidence="2">
    <location>
        <position position="1"/>
    </location>
</feature>
<sequence>LCGGGSVGVNGRQLRKMGNKSSSSSHVPPYLLESGSGSKNFPKHGSHYYAAPFIAQSYRAPVFHQSVNSLQHFSGTDSGYMTSPADSERWRTNVSDITDKLILNTAN</sequence>
<feature type="region of interest" description="Disordered" evidence="1">
    <location>
        <begin position="1"/>
        <end position="38"/>
    </location>
</feature>
<gene>
    <name evidence="2" type="ORF">WUBG_08052</name>
</gene>
<comment type="caution">
    <text evidence="2">The sequence shown here is derived from an EMBL/GenBank/DDBJ whole genome shotgun (WGS) entry which is preliminary data.</text>
</comment>
<evidence type="ECO:0000313" key="3">
    <source>
        <dbReference type="Proteomes" id="UP000004810"/>
    </source>
</evidence>
<evidence type="ECO:0000313" key="2">
    <source>
        <dbReference type="EMBL" id="EJW81039.1"/>
    </source>
</evidence>